<dbReference type="InterPro" id="IPR045540">
    <property type="entry name" value="YegS/DAGK_C"/>
</dbReference>
<keyword evidence="9" id="KW-0460">Magnesium</keyword>
<evidence type="ECO:0000256" key="9">
    <source>
        <dbReference type="ARBA" id="ARBA00022842"/>
    </source>
</evidence>
<keyword evidence="7 14" id="KW-0418">Kinase</keyword>
<dbReference type="SMART" id="SM00046">
    <property type="entry name" value="DAGKc"/>
    <property type="match status" value="1"/>
</dbReference>
<evidence type="ECO:0000256" key="10">
    <source>
        <dbReference type="ARBA" id="ARBA00023098"/>
    </source>
</evidence>
<accession>A0A1H8K9V0</accession>
<evidence type="ECO:0000256" key="7">
    <source>
        <dbReference type="ARBA" id="ARBA00022777"/>
    </source>
</evidence>
<comment type="cofactor">
    <cofactor evidence="1">
        <name>Mg(2+)</name>
        <dbReference type="ChEBI" id="CHEBI:18420"/>
    </cofactor>
</comment>
<dbReference type="InterPro" id="IPR005218">
    <property type="entry name" value="Diacylglycerol/lipid_kinase"/>
</dbReference>
<evidence type="ECO:0000256" key="4">
    <source>
        <dbReference type="ARBA" id="ARBA00022679"/>
    </source>
</evidence>
<evidence type="ECO:0000256" key="2">
    <source>
        <dbReference type="ARBA" id="ARBA00005983"/>
    </source>
</evidence>
<dbReference type="PROSITE" id="PS50146">
    <property type="entry name" value="DAGK"/>
    <property type="match status" value="1"/>
</dbReference>
<name>A0A1H8K9V0_9FIRM</name>
<dbReference type="Proteomes" id="UP000199512">
    <property type="component" value="Unassembled WGS sequence"/>
</dbReference>
<keyword evidence="10" id="KW-0443">Lipid metabolism</keyword>
<dbReference type="Pfam" id="PF00781">
    <property type="entry name" value="DAGK_cat"/>
    <property type="match status" value="1"/>
</dbReference>
<dbReference type="OrthoDB" id="142078at2"/>
<organism evidence="14 15">
    <name type="scientific">Peptostreptococcus russellii</name>
    <dbReference type="NCBI Taxonomy" id="215200"/>
    <lineage>
        <taxon>Bacteria</taxon>
        <taxon>Bacillati</taxon>
        <taxon>Bacillota</taxon>
        <taxon>Clostridia</taxon>
        <taxon>Peptostreptococcales</taxon>
        <taxon>Peptostreptococcaceae</taxon>
        <taxon>Peptostreptococcus</taxon>
    </lineage>
</organism>
<dbReference type="RefSeq" id="WP_091976097.1">
    <property type="nucleotide sequence ID" value="NZ_CAUWDX010000005.1"/>
</dbReference>
<dbReference type="PANTHER" id="PTHR12358">
    <property type="entry name" value="SPHINGOSINE KINASE"/>
    <property type="match status" value="1"/>
</dbReference>
<evidence type="ECO:0000313" key="14">
    <source>
        <dbReference type="EMBL" id="SEN89208.1"/>
    </source>
</evidence>
<dbReference type="STRING" id="215200.SAMN05216454_1252"/>
<dbReference type="GO" id="GO:0046872">
    <property type="term" value="F:metal ion binding"/>
    <property type="evidence" value="ECO:0007669"/>
    <property type="project" value="UniProtKB-KW"/>
</dbReference>
<dbReference type="EMBL" id="FODF01000025">
    <property type="protein sequence ID" value="SEN89208.1"/>
    <property type="molecule type" value="Genomic_DNA"/>
</dbReference>
<keyword evidence="8" id="KW-0067">ATP-binding</keyword>
<dbReference type="Gene3D" id="2.60.200.40">
    <property type="match status" value="1"/>
</dbReference>
<dbReference type="PANTHER" id="PTHR12358:SF106">
    <property type="entry name" value="LIPID KINASE YEGS"/>
    <property type="match status" value="1"/>
</dbReference>
<keyword evidence="11" id="KW-0594">Phospholipid biosynthesis</keyword>
<evidence type="ECO:0000313" key="15">
    <source>
        <dbReference type="Proteomes" id="UP000199512"/>
    </source>
</evidence>
<dbReference type="GO" id="GO:0004143">
    <property type="term" value="F:ATP-dependent diacylglycerol kinase activity"/>
    <property type="evidence" value="ECO:0007669"/>
    <property type="project" value="TreeGrafter"/>
</dbReference>
<keyword evidence="15" id="KW-1185">Reference proteome</keyword>
<keyword evidence="5" id="KW-0479">Metal-binding</keyword>
<evidence type="ECO:0000256" key="11">
    <source>
        <dbReference type="ARBA" id="ARBA00023209"/>
    </source>
</evidence>
<evidence type="ECO:0000259" key="13">
    <source>
        <dbReference type="PROSITE" id="PS50146"/>
    </source>
</evidence>
<keyword evidence="4" id="KW-0808">Transferase</keyword>
<dbReference type="Gene3D" id="3.40.50.10330">
    <property type="entry name" value="Probable inorganic polyphosphate/atp-NAD kinase, domain 1"/>
    <property type="match status" value="1"/>
</dbReference>
<feature type="domain" description="DAGKc" evidence="13">
    <location>
        <begin position="1"/>
        <end position="131"/>
    </location>
</feature>
<evidence type="ECO:0000256" key="3">
    <source>
        <dbReference type="ARBA" id="ARBA00022516"/>
    </source>
</evidence>
<dbReference type="GO" id="GO:0005524">
    <property type="term" value="F:ATP binding"/>
    <property type="evidence" value="ECO:0007669"/>
    <property type="project" value="UniProtKB-KW"/>
</dbReference>
<keyword evidence="12" id="KW-1208">Phospholipid metabolism</keyword>
<dbReference type="NCBIfam" id="TIGR00147">
    <property type="entry name" value="YegS/Rv2252/BmrU family lipid kinase"/>
    <property type="match status" value="1"/>
</dbReference>
<protein>
    <submittedName>
        <fullName evidence="14">Lipid kinase, YegS/Rv2252/BmrU family</fullName>
    </submittedName>
</protein>
<evidence type="ECO:0000256" key="1">
    <source>
        <dbReference type="ARBA" id="ARBA00001946"/>
    </source>
</evidence>
<dbReference type="Pfam" id="PF19279">
    <property type="entry name" value="YegS_C"/>
    <property type="match status" value="1"/>
</dbReference>
<gene>
    <name evidence="14" type="ORF">SAMN05216454_1252</name>
</gene>
<keyword evidence="6" id="KW-0547">Nucleotide-binding</keyword>
<reference evidence="14 15" key="1">
    <citation type="submission" date="2016-10" db="EMBL/GenBank/DDBJ databases">
        <authorList>
            <person name="de Groot N.N."/>
        </authorList>
    </citation>
    <scope>NUCLEOTIDE SEQUENCE [LARGE SCALE GENOMIC DNA]</scope>
    <source>
        <strain evidence="14 15">Calf135</strain>
    </source>
</reference>
<dbReference type="GO" id="GO:0005886">
    <property type="term" value="C:plasma membrane"/>
    <property type="evidence" value="ECO:0007669"/>
    <property type="project" value="TreeGrafter"/>
</dbReference>
<dbReference type="AlphaFoldDB" id="A0A1H8K9V0"/>
<evidence type="ECO:0000256" key="6">
    <source>
        <dbReference type="ARBA" id="ARBA00022741"/>
    </source>
</evidence>
<dbReference type="InterPro" id="IPR016064">
    <property type="entry name" value="NAD/diacylglycerol_kinase_sf"/>
</dbReference>
<evidence type="ECO:0000256" key="5">
    <source>
        <dbReference type="ARBA" id="ARBA00022723"/>
    </source>
</evidence>
<dbReference type="InterPro" id="IPR017438">
    <property type="entry name" value="ATP-NAD_kinase_N"/>
</dbReference>
<dbReference type="InterPro" id="IPR050187">
    <property type="entry name" value="Lipid_Phosphate_FormReg"/>
</dbReference>
<evidence type="ECO:0000256" key="12">
    <source>
        <dbReference type="ARBA" id="ARBA00023264"/>
    </source>
</evidence>
<proteinExistence type="inferred from homology"/>
<keyword evidence="3" id="KW-0444">Lipid biosynthesis</keyword>
<comment type="similarity">
    <text evidence="2">Belongs to the diacylglycerol/lipid kinase family.</text>
</comment>
<dbReference type="SUPFAM" id="SSF111331">
    <property type="entry name" value="NAD kinase/diacylglycerol kinase-like"/>
    <property type="match status" value="1"/>
</dbReference>
<dbReference type="GO" id="GO:0008654">
    <property type="term" value="P:phospholipid biosynthetic process"/>
    <property type="evidence" value="ECO:0007669"/>
    <property type="project" value="UniProtKB-KW"/>
</dbReference>
<evidence type="ECO:0000256" key="8">
    <source>
        <dbReference type="ARBA" id="ARBA00022840"/>
    </source>
</evidence>
<dbReference type="InterPro" id="IPR001206">
    <property type="entry name" value="Diacylglycerol_kinase_cat_dom"/>
</dbReference>
<sequence length="298" mass="33128">MKKAMLIINPSSGNERAKNYSKLAKEKLESFFDEVEVRYTEKAGDCKMFARESADKRYDSVFVMGGDGTVNEGINGIAEQEYIPNFGFFPLGTVNDLSRALNIALDPEKAIEELDFDRSRKIDIGKINQEYFMNVVAIGVIPEAVNEVESDKKTVLGRFAYFVSGFKKFKNSKSYSFLINADGNSINAQSSLILVGLTNSIGGFEQILPKAKVDDGKLHMIYLKDDNMLDTVKTLPELIKGVEETNDSIGYVVFEKGEINVEDDVVLKTNVDGDEGEELPVELKVLPSHINVYCGKSK</sequence>